<evidence type="ECO:0000313" key="2">
    <source>
        <dbReference type="Proteomes" id="UP001320706"/>
    </source>
</evidence>
<organism evidence="1 2">
    <name type="scientific">Zalaria obscura</name>
    <dbReference type="NCBI Taxonomy" id="2024903"/>
    <lineage>
        <taxon>Eukaryota</taxon>
        <taxon>Fungi</taxon>
        <taxon>Dikarya</taxon>
        <taxon>Ascomycota</taxon>
        <taxon>Pezizomycotina</taxon>
        <taxon>Dothideomycetes</taxon>
        <taxon>Dothideomycetidae</taxon>
        <taxon>Dothideales</taxon>
        <taxon>Zalariaceae</taxon>
        <taxon>Zalaria</taxon>
    </lineage>
</organism>
<dbReference type="EMBL" id="JAMKPW020000022">
    <property type="protein sequence ID" value="KAK8206762.1"/>
    <property type="molecule type" value="Genomic_DNA"/>
</dbReference>
<comment type="caution">
    <text evidence="1">The sequence shown here is derived from an EMBL/GenBank/DDBJ whole genome shotgun (WGS) entry which is preliminary data.</text>
</comment>
<proteinExistence type="predicted"/>
<evidence type="ECO:0000313" key="1">
    <source>
        <dbReference type="EMBL" id="KAK8206762.1"/>
    </source>
</evidence>
<gene>
    <name evidence="1" type="ORF">M8818_004596</name>
</gene>
<sequence>MESNTTTPLSEVPPPKQEVDDLLRRKRKAREHKACYPCRQRKVKCDLNRPCRTCVEREHPELCDYHPPNKRQETAPTSNGTLAHSDAGGGGQHSHLNSTAQTVTINATDFHQLLRKLDGVEKSLEDMRREVRNGSSAHTGAGMQRAPFALSGRSSPNSGSGTTSLDPNPNGPSPLTGRYDNPFTRHTAQHGIHARNDLTGQTVHLGGASVPALVMALGQGNREQPAVQEILGKSILPIFGLDNETATYPFVDLWGLAHGSLSKAEELAKAIPSDNQCLSFFRYYRDMGNVIFPGLADIGDFENDLTQFLMIRSGQLTIEDDMGGLSNGISEQAIHGKSLQWIGLLFAVLASGCQCSGLPRKERELTSQVYVCCSFECLRFTNFLSHATLDNIQTLLILGNVISNNMNAGTAWSLLGLTTRLAQSLGLHRACPPSTSLETSALRSKIWWALLWQDSLLSITYDRASSTALMDHNSMPIPTSYMYPGMIVPAYHASMYGLCKVGLNIVRDRTKVLSTRELYERIKRHRDEIETIVKDSAEYLRDSRKCRSVRDSLEHWALYLHTSYIVSELCRPAISPSTADEGLSKAFKQTCIESLVNTVEAFLGLQNITQYAIQSWASVHRSLSSALLLGIMGEHLHNERARKLLGRFVALMSETMSSVDPAELSAPMERAISALKKLNIQESVAPNAFNMGELGMGDGRPGAESQADQLKMEDWAMYSNPSGGSGNGSVEHSSTVAGSGSGPEMSEEYSPYSVLNSILWGQRSPP</sequence>
<name>A0ACC3SCI0_9PEZI</name>
<dbReference type="Proteomes" id="UP001320706">
    <property type="component" value="Unassembled WGS sequence"/>
</dbReference>
<keyword evidence="2" id="KW-1185">Reference proteome</keyword>
<reference evidence="1" key="1">
    <citation type="submission" date="2024-02" db="EMBL/GenBank/DDBJ databases">
        <title>Metagenome Assembled Genome of Zalaria obscura JY119.</title>
        <authorList>
            <person name="Vighnesh L."/>
            <person name="Jagadeeshwari U."/>
            <person name="Venkata Ramana C."/>
            <person name="Sasikala C."/>
        </authorList>
    </citation>
    <scope>NUCLEOTIDE SEQUENCE</scope>
    <source>
        <strain evidence="1">JY119</strain>
    </source>
</reference>
<accession>A0ACC3SCI0</accession>
<protein>
    <submittedName>
        <fullName evidence="1">Uncharacterized protein</fullName>
    </submittedName>
</protein>